<dbReference type="InterPro" id="IPR036724">
    <property type="entry name" value="Cobalamin-bd_sf"/>
</dbReference>
<dbReference type="SUPFAM" id="SSF102114">
    <property type="entry name" value="Radical SAM enzymes"/>
    <property type="match status" value="1"/>
</dbReference>
<dbReference type="Pfam" id="PF02310">
    <property type="entry name" value="B12-binding"/>
    <property type="match status" value="1"/>
</dbReference>
<dbReference type="Pfam" id="PF13311">
    <property type="entry name" value="DUF4080"/>
    <property type="match status" value="1"/>
</dbReference>
<evidence type="ECO:0000256" key="2">
    <source>
        <dbReference type="ARBA" id="ARBA00022691"/>
    </source>
</evidence>
<evidence type="ECO:0000259" key="6">
    <source>
        <dbReference type="PROSITE" id="PS51332"/>
    </source>
</evidence>
<gene>
    <name evidence="8" type="ORF">H8718_17365</name>
</gene>
<dbReference type="SFLD" id="SFLDG01082">
    <property type="entry name" value="B12-binding_domain_containing"/>
    <property type="match status" value="1"/>
</dbReference>
<keyword evidence="3" id="KW-0479">Metal-binding</keyword>
<keyword evidence="4" id="KW-0408">Iron</keyword>
<feature type="domain" description="Radical SAM core" evidence="7">
    <location>
        <begin position="171"/>
        <end position="401"/>
    </location>
</feature>
<dbReference type="Proteomes" id="UP000655830">
    <property type="component" value="Unassembled WGS sequence"/>
</dbReference>
<evidence type="ECO:0000313" key="8">
    <source>
        <dbReference type="EMBL" id="MBC8581279.1"/>
    </source>
</evidence>
<dbReference type="Pfam" id="PF04055">
    <property type="entry name" value="Radical_SAM"/>
    <property type="match status" value="1"/>
</dbReference>
<comment type="caution">
    <text evidence="8">The sequence shown here is derived from an EMBL/GenBank/DDBJ whole genome shotgun (WGS) entry which is preliminary data.</text>
</comment>
<dbReference type="PROSITE" id="PS51332">
    <property type="entry name" value="B12_BINDING"/>
    <property type="match status" value="1"/>
</dbReference>
<dbReference type="InterPro" id="IPR006158">
    <property type="entry name" value="Cobalamin-bd"/>
</dbReference>
<dbReference type="SUPFAM" id="SSF52242">
    <property type="entry name" value="Cobalamin (vitamin B12)-binding domain"/>
    <property type="match status" value="1"/>
</dbReference>
<dbReference type="Gene3D" id="3.40.50.280">
    <property type="entry name" value="Cobalamin-binding domain"/>
    <property type="match status" value="1"/>
</dbReference>
<dbReference type="InterPro" id="IPR007197">
    <property type="entry name" value="rSAM"/>
</dbReference>
<dbReference type="GO" id="GO:0046872">
    <property type="term" value="F:metal ion binding"/>
    <property type="evidence" value="ECO:0007669"/>
    <property type="project" value="UniProtKB-KW"/>
</dbReference>
<evidence type="ECO:0000256" key="5">
    <source>
        <dbReference type="ARBA" id="ARBA00023014"/>
    </source>
</evidence>
<comment type="cofactor">
    <cofactor evidence="1">
        <name>[4Fe-4S] cluster</name>
        <dbReference type="ChEBI" id="CHEBI:49883"/>
    </cofactor>
</comment>
<dbReference type="RefSeq" id="WP_249334106.1">
    <property type="nucleotide sequence ID" value="NZ_JACRSY010000043.1"/>
</dbReference>
<protein>
    <submittedName>
        <fullName evidence="8">B12-binding domain-containing radical SAM protein</fullName>
    </submittedName>
</protein>
<dbReference type="PROSITE" id="PS51918">
    <property type="entry name" value="RADICAL_SAM"/>
    <property type="match status" value="1"/>
</dbReference>
<evidence type="ECO:0000256" key="4">
    <source>
        <dbReference type="ARBA" id="ARBA00023004"/>
    </source>
</evidence>
<keyword evidence="5" id="KW-0411">Iron-sulfur</keyword>
<dbReference type="GO" id="GO:0005829">
    <property type="term" value="C:cytosol"/>
    <property type="evidence" value="ECO:0007669"/>
    <property type="project" value="TreeGrafter"/>
</dbReference>
<dbReference type="InterPro" id="IPR006638">
    <property type="entry name" value="Elp3/MiaA/NifB-like_rSAM"/>
</dbReference>
<dbReference type="InterPro" id="IPR023404">
    <property type="entry name" value="rSAM_horseshoe"/>
</dbReference>
<dbReference type="InterPro" id="IPR025288">
    <property type="entry name" value="DUF4080"/>
</dbReference>
<dbReference type="InterPro" id="IPR034466">
    <property type="entry name" value="Methyltransferase_Class_B"/>
</dbReference>
<keyword evidence="9" id="KW-1185">Reference proteome</keyword>
<dbReference type="GO" id="GO:0031419">
    <property type="term" value="F:cobalamin binding"/>
    <property type="evidence" value="ECO:0007669"/>
    <property type="project" value="InterPro"/>
</dbReference>
<dbReference type="AlphaFoldDB" id="A0A926EKI4"/>
<dbReference type="InterPro" id="IPR051198">
    <property type="entry name" value="BchE-like"/>
</dbReference>
<keyword evidence="2" id="KW-0949">S-adenosyl-L-methionine</keyword>
<dbReference type="SFLD" id="SFLDS00029">
    <property type="entry name" value="Radical_SAM"/>
    <property type="match status" value="1"/>
</dbReference>
<feature type="domain" description="B12-binding" evidence="6">
    <location>
        <begin position="1"/>
        <end position="133"/>
    </location>
</feature>
<reference evidence="8" key="1">
    <citation type="submission" date="2020-08" db="EMBL/GenBank/DDBJ databases">
        <title>Genome public.</title>
        <authorList>
            <person name="Liu C."/>
            <person name="Sun Q."/>
        </authorList>
    </citation>
    <scope>NUCLEOTIDE SEQUENCE</scope>
    <source>
        <strain evidence="8">NSJ-12</strain>
    </source>
</reference>
<dbReference type="EMBL" id="JACRSY010000043">
    <property type="protein sequence ID" value="MBC8581279.1"/>
    <property type="molecule type" value="Genomic_DNA"/>
</dbReference>
<dbReference type="CDD" id="cd02068">
    <property type="entry name" value="radical_SAM_B12_BD"/>
    <property type="match status" value="1"/>
</dbReference>
<dbReference type="Gene3D" id="3.80.30.20">
    <property type="entry name" value="tm_1862 like domain"/>
    <property type="match status" value="1"/>
</dbReference>
<dbReference type="SFLD" id="SFLDG01123">
    <property type="entry name" value="methyltransferase_(Class_B)"/>
    <property type="match status" value="1"/>
</dbReference>
<name>A0A926EKI4_9FIRM</name>
<evidence type="ECO:0000256" key="3">
    <source>
        <dbReference type="ARBA" id="ARBA00022723"/>
    </source>
</evidence>
<dbReference type="SMART" id="SM00729">
    <property type="entry name" value="Elp3"/>
    <property type="match status" value="1"/>
</dbReference>
<dbReference type="PANTHER" id="PTHR43409">
    <property type="entry name" value="ANAEROBIC MAGNESIUM-PROTOPORPHYRIN IX MONOMETHYL ESTER CYCLASE-RELATED"/>
    <property type="match status" value="1"/>
</dbReference>
<evidence type="ECO:0000256" key="1">
    <source>
        <dbReference type="ARBA" id="ARBA00001966"/>
    </source>
</evidence>
<dbReference type="GO" id="GO:0003824">
    <property type="term" value="F:catalytic activity"/>
    <property type="evidence" value="ECO:0007669"/>
    <property type="project" value="InterPro"/>
</dbReference>
<evidence type="ECO:0000259" key="7">
    <source>
        <dbReference type="PROSITE" id="PS51918"/>
    </source>
</evidence>
<proteinExistence type="predicted"/>
<organism evidence="8 9">
    <name type="scientific">Zhenhengia yiwuensis</name>
    <dbReference type="NCBI Taxonomy" id="2763666"/>
    <lineage>
        <taxon>Bacteria</taxon>
        <taxon>Bacillati</taxon>
        <taxon>Bacillota</taxon>
        <taxon>Clostridia</taxon>
        <taxon>Lachnospirales</taxon>
        <taxon>Lachnospiraceae</taxon>
        <taxon>Zhenhengia</taxon>
    </lineage>
</organism>
<sequence>MKILLVSFNAKYIHSSLALRLIEGYCSDYKEHLEVLELTINHEMHEIIKQLYNKQPDVLGLSCYIWNMDLIEELLPILTKVLPNTKIVLGGPEVSYNSEALFERLPIDLVIENEGEETWYEYLKHLIDGDIVLEEIKGIVYRNEKGEVVRNQARALMDLANLPFVYDDLSGLEHKIIYYEASRGCPFNCQYCLSSIEKGVRFMPLERVLNELQYFLDQRVKQIKFVDRTFNTRKAFARAIWQYVIEHDNGYTNFHFEIAAELLDDACLEVLKDARPGLIQFEIGVQSTNMDVLTVIDRKMPFEDIKEIALKIKALGNIHQHLDLIAGLPYEDYALFRHSFNDVISLRPEQFQLGFLKLLKGSGLRKNAEKYGIVYSPKAPYEVLYTNELSFKELLILHGIEEMVERYYNSERFKHTLEYLYTLFNSPFDFYEALAHYWEANDYDKIPHKKAAYYTLLVPFAKDIEGVNLDLLKELIRFDWYLHEMVKEVPEELMTLDQAPYREQANAIIRDDEYMIEHLGVSANWTSRQRLRRMHMEWFSYNVYKNNAKLEEPSPVLFDYTEQKTHFRPIKL</sequence>
<evidence type="ECO:0000313" key="9">
    <source>
        <dbReference type="Proteomes" id="UP000655830"/>
    </source>
</evidence>
<dbReference type="InterPro" id="IPR058240">
    <property type="entry name" value="rSAM_sf"/>
</dbReference>
<dbReference type="GO" id="GO:0051539">
    <property type="term" value="F:4 iron, 4 sulfur cluster binding"/>
    <property type="evidence" value="ECO:0007669"/>
    <property type="project" value="UniProtKB-KW"/>
</dbReference>
<accession>A0A926EKI4</accession>
<dbReference type="PANTHER" id="PTHR43409:SF16">
    <property type="entry name" value="SLR0320 PROTEIN"/>
    <property type="match status" value="1"/>
</dbReference>